<dbReference type="Proteomes" id="UP000287651">
    <property type="component" value="Unassembled WGS sequence"/>
</dbReference>
<dbReference type="AlphaFoldDB" id="A0A427AD13"/>
<sequence>MAATVVESFAVTRPFRGVASASALRAAAVASVPSPLGRSRLGLLPRFTGLRCASLSPSPRVKQAAAAPRSRGAVVCEAQKTAVQRNGSFFLFHSSVFKFDGFWRVVHLCFRTLMV</sequence>
<accession>A0A427AD13</accession>
<dbReference type="EMBL" id="AMZH03002860">
    <property type="protein sequence ID" value="RRT74157.1"/>
    <property type="molecule type" value="Genomic_DNA"/>
</dbReference>
<reference evidence="1 2" key="1">
    <citation type="journal article" date="2014" name="Agronomy (Basel)">
        <title>A Draft Genome Sequence for Ensete ventricosum, the Drought-Tolerant Tree Against Hunger.</title>
        <authorList>
            <person name="Harrison J."/>
            <person name="Moore K.A."/>
            <person name="Paszkiewicz K."/>
            <person name="Jones T."/>
            <person name="Grant M."/>
            <person name="Ambacheew D."/>
            <person name="Muzemil S."/>
            <person name="Studholme D.J."/>
        </authorList>
    </citation>
    <scope>NUCLEOTIDE SEQUENCE [LARGE SCALE GENOMIC DNA]</scope>
</reference>
<evidence type="ECO:0000313" key="2">
    <source>
        <dbReference type="Proteomes" id="UP000287651"/>
    </source>
</evidence>
<evidence type="ECO:0000313" key="1">
    <source>
        <dbReference type="EMBL" id="RRT74157.1"/>
    </source>
</evidence>
<name>A0A427AD13_ENSVE</name>
<comment type="caution">
    <text evidence="1">The sequence shown here is derived from an EMBL/GenBank/DDBJ whole genome shotgun (WGS) entry which is preliminary data.</text>
</comment>
<proteinExistence type="predicted"/>
<protein>
    <submittedName>
        <fullName evidence="1">Uncharacterized protein</fullName>
    </submittedName>
</protein>
<gene>
    <name evidence="1" type="ORF">B296_00006168</name>
</gene>
<organism evidence="1 2">
    <name type="scientific">Ensete ventricosum</name>
    <name type="common">Abyssinian banana</name>
    <name type="synonym">Musa ensete</name>
    <dbReference type="NCBI Taxonomy" id="4639"/>
    <lineage>
        <taxon>Eukaryota</taxon>
        <taxon>Viridiplantae</taxon>
        <taxon>Streptophyta</taxon>
        <taxon>Embryophyta</taxon>
        <taxon>Tracheophyta</taxon>
        <taxon>Spermatophyta</taxon>
        <taxon>Magnoliopsida</taxon>
        <taxon>Liliopsida</taxon>
        <taxon>Zingiberales</taxon>
        <taxon>Musaceae</taxon>
        <taxon>Ensete</taxon>
    </lineage>
</organism>